<dbReference type="AlphaFoldDB" id="A0A3M7QU46"/>
<sequence>MHRNSGYIRTLLIQNQIFTIKMRKGILIAITKKTSRNDQEPLLVRKHNRLISSLKTNPNYDSSIIKINNDF</sequence>
<gene>
    <name evidence="1" type="ORF">BpHYR1_030008</name>
</gene>
<accession>A0A3M7QU46</accession>
<comment type="caution">
    <text evidence="1">The sequence shown here is derived from an EMBL/GenBank/DDBJ whole genome shotgun (WGS) entry which is preliminary data.</text>
</comment>
<proteinExistence type="predicted"/>
<reference evidence="1 2" key="1">
    <citation type="journal article" date="2018" name="Sci. Rep.">
        <title>Genomic signatures of local adaptation to the degree of environmental predictability in rotifers.</title>
        <authorList>
            <person name="Franch-Gras L."/>
            <person name="Hahn C."/>
            <person name="Garcia-Roger E.M."/>
            <person name="Carmona M.J."/>
            <person name="Serra M."/>
            <person name="Gomez A."/>
        </authorList>
    </citation>
    <scope>NUCLEOTIDE SEQUENCE [LARGE SCALE GENOMIC DNA]</scope>
    <source>
        <strain evidence="1">HYR1</strain>
    </source>
</reference>
<dbReference type="Proteomes" id="UP000276133">
    <property type="component" value="Unassembled WGS sequence"/>
</dbReference>
<dbReference type="EMBL" id="REGN01005098">
    <property type="protein sequence ID" value="RNA14862.1"/>
    <property type="molecule type" value="Genomic_DNA"/>
</dbReference>
<evidence type="ECO:0000313" key="1">
    <source>
        <dbReference type="EMBL" id="RNA14862.1"/>
    </source>
</evidence>
<name>A0A3M7QU46_BRAPC</name>
<organism evidence="1 2">
    <name type="scientific">Brachionus plicatilis</name>
    <name type="common">Marine rotifer</name>
    <name type="synonym">Brachionus muelleri</name>
    <dbReference type="NCBI Taxonomy" id="10195"/>
    <lineage>
        <taxon>Eukaryota</taxon>
        <taxon>Metazoa</taxon>
        <taxon>Spiralia</taxon>
        <taxon>Gnathifera</taxon>
        <taxon>Rotifera</taxon>
        <taxon>Eurotatoria</taxon>
        <taxon>Monogononta</taxon>
        <taxon>Pseudotrocha</taxon>
        <taxon>Ploima</taxon>
        <taxon>Brachionidae</taxon>
        <taxon>Brachionus</taxon>
    </lineage>
</organism>
<protein>
    <submittedName>
        <fullName evidence="1">Uncharacterized protein</fullName>
    </submittedName>
</protein>
<evidence type="ECO:0000313" key="2">
    <source>
        <dbReference type="Proteomes" id="UP000276133"/>
    </source>
</evidence>
<keyword evidence="2" id="KW-1185">Reference proteome</keyword>